<evidence type="ECO:0000313" key="2">
    <source>
        <dbReference type="Proteomes" id="UP000179227"/>
    </source>
</evidence>
<gene>
    <name evidence="1" type="ORF">A3A60_00045</name>
</gene>
<name>A0A1F5HZV3_9BACT</name>
<organism evidence="1 2">
    <name type="scientific">Candidatus Curtissbacteria bacterium RIFCSPLOWO2_01_FULL_42_26</name>
    <dbReference type="NCBI Taxonomy" id="1797729"/>
    <lineage>
        <taxon>Bacteria</taxon>
        <taxon>Candidatus Curtissiibacteriota</taxon>
    </lineage>
</organism>
<dbReference type="EMBL" id="MFBS01000017">
    <property type="protein sequence ID" value="OGE09707.1"/>
    <property type="molecule type" value="Genomic_DNA"/>
</dbReference>
<comment type="caution">
    <text evidence="1">The sequence shown here is derived from an EMBL/GenBank/DDBJ whole genome shotgun (WGS) entry which is preliminary data.</text>
</comment>
<dbReference type="AlphaFoldDB" id="A0A1F5HZV3"/>
<dbReference type="STRING" id="1797729.A3A60_00045"/>
<proteinExistence type="predicted"/>
<sequence length="120" mass="12717">MVKEIGNTFACEKNGCPLTFSNPSGHSGVAETAAVAAATHEAQPHIGIANLANLKMLRNEEPGQQDNQLYHVVNLTFNDPQCLTSAAVSKGLADAIAVSSVGDTPPEYFKEKYTQNGQKS</sequence>
<reference evidence="1 2" key="1">
    <citation type="journal article" date="2016" name="Nat. Commun.">
        <title>Thousands of microbial genomes shed light on interconnected biogeochemical processes in an aquifer system.</title>
        <authorList>
            <person name="Anantharaman K."/>
            <person name="Brown C.T."/>
            <person name="Hug L.A."/>
            <person name="Sharon I."/>
            <person name="Castelle C.J."/>
            <person name="Probst A.J."/>
            <person name="Thomas B.C."/>
            <person name="Singh A."/>
            <person name="Wilkins M.J."/>
            <person name="Karaoz U."/>
            <person name="Brodie E.L."/>
            <person name="Williams K.H."/>
            <person name="Hubbard S.S."/>
            <person name="Banfield J.F."/>
        </authorList>
    </citation>
    <scope>NUCLEOTIDE SEQUENCE [LARGE SCALE GENOMIC DNA]</scope>
</reference>
<evidence type="ECO:0000313" key="1">
    <source>
        <dbReference type="EMBL" id="OGE09707.1"/>
    </source>
</evidence>
<dbReference type="Proteomes" id="UP000179227">
    <property type="component" value="Unassembled WGS sequence"/>
</dbReference>
<protein>
    <submittedName>
        <fullName evidence="1">Uncharacterized protein</fullName>
    </submittedName>
</protein>
<accession>A0A1F5HZV3</accession>